<dbReference type="AlphaFoldDB" id="R0KX35"/>
<feature type="region of interest" description="Disordered" evidence="1">
    <location>
        <begin position="346"/>
        <end position="392"/>
    </location>
</feature>
<feature type="region of interest" description="Disordered" evidence="1">
    <location>
        <begin position="1"/>
        <end position="28"/>
    </location>
</feature>
<gene>
    <name evidence="2" type="ORF">SETTUDRAFT_85464</name>
</gene>
<accession>R0KX35</accession>
<protein>
    <submittedName>
        <fullName evidence="2">Uncharacterized protein</fullName>
    </submittedName>
</protein>
<dbReference type="EMBL" id="KB908481">
    <property type="protein sequence ID" value="EOA92267.1"/>
    <property type="molecule type" value="Genomic_DNA"/>
</dbReference>
<dbReference type="HOGENOM" id="CLU_003806_0_0_1"/>
<evidence type="ECO:0000313" key="2">
    <source>
        <dbReference type="EMBL" id="EOA92267.1"/>
    </source>
</evidence>
<feature type="compositionally biased region" description="Low complexity" evidence="1">
    <location>
        <begin position="349"/>
        <end position="362"/>
    </location>
</feature>
<feature type="region of interest" description="Disordered" evidence="1">
    <location>
        <begin position="105"/>
        <end position="132"/>
    </location>
</feature>
<sequence>MASKLCCMTEQDGRDNSPELPNVRPSHAAPVQQPLLLKQTSSPNSQFTSARSEDLHELQEIFHKASDSGEDRATPMQVVHGRFSRPSMHSIRSLHKMTSMRSIIKRKFSKNSPRKAAKSPSPHLDMRDNQRQCTSGTVIKQTRIESKQQLQITKEDLRKDLLSDKKPDEGGYDSDAQVLDDVARNIGKKSPNKRPSIHSVDWVTTSGSKPPAASLVNKFSQVLSTPNLRCDVSGGRGRKLRRSHSAESIGLPKPSPISPLRLPSLTNNDSNGIPWSEAMHESLRLSRFPAPPRLITPTTPQNGLGSDKNLADNEAHHEHHDRNVSQVLDRAHGMTASSSRIIDIRVQQPTSTATPRPSTSVSGTLREISPSESVVQARKYHDGKDEDNSRHSVHLHSMRISHHLRSGSSGIASSKIPPTWGKVLRTDAANRPDFTSSLYSSRPQSPPGSLGGSMVTLPLSGTENQPFGVSSSDLRTPRRSASFPTDNEETPRPVQRHVVTTIVAATSSPAENQLSTAPVVPLARKNSVAYTKVSKFREEFSPPPSKKKLPQSSSFIKFLNPKRLSVRSQSEANLQSESPISNMDGPSDTLDVSSDRERRQSQSLLSLRAEQEALGKNKGANHVWDRALQAHQEEKASLFLPKNRDLAITASPFRERSGSVSTRRISLDRDISTAFEKQGDGVEVVGAWGRYPSHTRHDRTGSAGKADNVLPRDFALEAAIKFASGAGDEDLIDPTQRRPSTPLLPGEKKKKKKVGGGRIMRSNSMTFGKTLMKNYTKMFKSQSTEFRRHGRGHRSSIASGGILEHPELELLPELWAGTLNEIRDDREQHDCDELVAQDGHSGYATKGKGRLFANDSMATLRPRRNSSAPNFNELSFNDGVSESQHAHDRARDWSVYYEHCVNAYPQPSTNASIMTSVLEIDSRNASQLSHKSVASQSNDCASRSGDDCAAEQKSLVSVRRSTMDLISKFKDQEAIEHERILTLSRMDSDRAKESLAAL</sequence>
<dbReference type="eggNOG" id="ENOG502RXY8">
    <property type="taxonomic scope" value="Eukaryota"/>
</dbReference>
<feature type="compositionally biased region" description="Basic and acidic residues" evidence="1">
    <location>
        <begin position="309"/>
        <end position="323"/>
    </location>
</feature>
<reference evidence="2 3" key="1">
    <citation type="journal article" date="2012" name="PLoS Pathog.">
        <title>Diverse lifestyles and strategies of plant pathogenesis encoded in the genomes of eighteen Dothideomycetes fungi.</title>
        <authorList>
            <person name="Ohm R.A."/>
            <person name="Feau N."/>
            <person name="Henrissat B."/>
            <person name="Schoch C.L."/>
            <person name="Horwitz B.A."/>
            <person name="Barry K.W."/>
            <person name="Condon B.J."/>
            <person name="Copeland A.C."/>
            <person name="Dhillon B."/>
            <person name="Glaser F."/>
            <person name="Hesse C.N."/>
            <person name="Kosti I."/>
            <person name="LaButti K."/>
            <person name="Lindquist E.A."/>
            <person name="Lucas S."/>
            <person name="Salamov A.A."/>
            <person name="Bradshaw R.E."/>
            <person name="Ciuffetti L."/>
            <person name="Hamelin R.C."/>
            <person name="Kema G.H.J."/>
            <person name="Lawrence C."/>
            <person name="Scott J.A."/>
            <person name="Spatafora J.W."/>
            <person name="Turgeon B.G."/>
            <person name="de Wit P.J.G.M."/>
            <person name="Zhong S."/>
            <person name="Goodwin S.B."/>
            <person name="Grigoriev I.V."/>
        </authorList>
    </citation>
    <scope>NUCLEOTIDE SEQUENCE [LARGE SCALE GENOMIC DNA]</scope>
    <source>
        <strain evidence="3">28A</strain>
    </source>
</reference>
<feature type="compositionally biased region" description="Polar residues" evidence="1">
    <location>
        <begin position="433"/>
        <end position="443"/>
    </location>
</feature>
<evidence type="ECO:0000256" key="1">
    <source>
        <dbReference type="SAM" id="MobiDB-lite"/>
    </source>
</evidence>
<feature type="compositionally biased region" description="Basic residues" evidence="1">
    <location>
        <begin position="105"/>
        <end position="117"/>
    </location>
</feature>
<feature type="region of interest" description="Disordered" evidence="1">
    <location>
        <begin position="728"/>
        <end position="756"/>
    </location>
</feature>
<feature type="region of interest" description="Disordered" evidence="1">
    <location>
        <begin position="293"/>
        <end position="326"/>
    </location>
</feature>
<dbReference type="OrthoDB" id="3437384at2759"/>
<feature type="compositionally biased region" description="Basic and acidic residues" evidence="1">
    <location>
        <begin position="379"/>
        <end position="390"/>
    </location>
</feature>
<reference evidence="2 3" key="2">
    <citation type="journal article" date="2013" name="PLoS Genet.">
        <title>Comparative genome structure, secondary metabolite, and effector coding capacity across Cochliobolus pathogens.</title>
        <authorList>
            <person name="Condon B.J."/>
            <person name="Leng Y."/>
            <person name="Wu D."/>
            <person name="Bushley K.E."/>
            <person name="Ohm R.A."/>
            <person name="Otillar R."/>
            <person name="Martin J."/>
            <person name="Schackwitz W."/>
            <person name="Grimwood J."/>
            <person name="MohdZainudin N."/>
            <person name="Xue C."/>
            <person name="Wang R."/>
            <person name="Manning V.A."/>
            <person name="Dhillon B."/>
            <person name="Tu Z.J."/>
            <person name="Steffenson B.J."/>
            <person name="Salamov A."/>
            <person name="Sun H."/>
            <person name="Lowry S."/>
            <person name="LaButti K."/>
            <person name="Han J."/>
            <person name="Copeland A."/>
            <person name="Lindquist E."/>
            <person name="Barry K."/>
            <person name="Schmutz J."/>
            <person name="Baker S.E."/>
            <person name="Ciuffetti L.M."/>
            <person name="Grigoriev I.V."/>
            <person name="Zhong S."/>
            <person name="Turgeon B.G."/>
        </authorList>
    </citation>
    <scope>NUCLEOTIDE SEQUENCE [LARGE SCALE GENOMIC DNA]</scope>
    <source>
        <strain evidence="3">28A</strain>
    </source>
</reference>
<dbReference type="GeneID" id="19405528"/>
<dbReference type="Proteomes" id="UP000016935">
    <property type="component" value="Unassembled WGS sequence"/>
</dbReference>
<evidence type="ECO:0000313" key="3">
    <source>
        <dbReference type="Proteomes" id="UP000016935"/>
    </source>
</evidence>
<feature type="region of interest" description="Disordered" evidence="1">
    <location>
        <begin position="233"/>
        <end position="263"/>
    </location>
</feature>
<proteinExistence type="predicted"/>
<feature type="compositionally biased region" description="Polar residues" evidence="1">
    <location>
        <begin position="567"/>
        <end position="581"/>
    </location>
</feature>
<feature type="region of interest" description="Disordered" evidence="1">
    <location>
        <begin position="567"/>
        <end position="603"/>
    </location>
</feature>
<organism evidence="2 3">
    <name type="scientific">Exserohilum turcicum (strain 28A)</name>
    <name type="common">Northern leaf blight fungus</name>
    <name type="synonym">Setosphaeria turcica</name>
    <dbReference type="NCBI Taxonomy" id="671987"/>
    <lineage>
        <taxon>Eukaryota</taxon>
        <taxon>Fungi</taxon>
        <taxon>Dikarya</taxon>
        <taxon>Ascomycota</taxon>
        <taxon>Pezizomycotina</taxon>
        <taxon>Dothideomycetes</taxon>
        <taxon>Pleosporomycetidae</taxon>
        <taxon>Pleosporales</taxon>
        <taxon>Pleosporineae</taxon>
        <taxon>Pleosporaceae</taxon>
        <taxon>Exserohilum</taxon>
    </lineage>
</organism>
<dbReference type="RefSeq" id="XP_008020406.1">
    <property type="nucleotide sequence ID" value="XM_008022215.1"/>
</dbReference>
<keyword evidence="3" id="KW-1185">Reference proteome</keyword>
<name>R0KX35_EXST2</name>
<feature type="region of interest" description="Disordered" evidence="1">
    <location>
        <begin position="432"/>
        <end position="493"/>
    </location>
</feature>
<feature type="compositionally biased region" description="Polar residues" evidence="1">
    <location>
        <begin position="459"/>
        <end position="474"/>
    </location>
</feature>